<comment type="caution">
    <text evidence="9">The sequence shown here is derived from an EMBL/GenBank/DDBJ whole genome shotgun (WGS) entry which is preliminary data.</text>
</comment>
<keyword evidence="10" id="KW-1185">Reference proteome</keyword>
<proteinExistence type="predicted"/>
<evidence type="ECO:0000256" key="8">
    <source>
        <dbReference type="ARBA" id="ARBA00023136"/>
    </source>
</evidence>
<dbReference type="Pfam" id="PF01762">
    <property type="entry name" value="Galactosyl_T"/>
    <property type="match status" value="1"/>
</dbReference>
<dbReference type="Pfam" id="PF13704">
    <property type="entry name" value="Glyco_tranf_2_4"/>
    <property type="match status" value="1"/>
</dbReference>
<evidence type="ECO:0000256" key="3">
    <source>
        <dbReference type="ARBA" id="ARBA00022679"/>
    </source>
</evidence>
<dbReference type="GO" id="GO:0016758">
    <property type="term" value="F:hexosyltransferase activity"/>
    <property type="evidence" value="ECO:0007669"/>
    <property type="project" value="InterPro"/>
</dbReference>
<keyword evidence="7" id="KW-0333">Golgi apparatus</keyword>
<sequence>MIDQSTQTQDQQSSTLEGAFSHARVDQFQRRPASSWSANSAIYRALSTHGGFDLEVSFSTENGSEFGDPFVEVSFPSGNYLLQVVFQIELSELIIRFVEGRNVVNHVRCPLDFHLFPLWRLWISIGKDGKVEVYFLDFVIAELDMKLQSIGAYWVNTNTCVSPTFRPTNLRGYLTETGSSGSTTVIYSLGSVPLVEPPNFFTADQKPCAYNYTIKYIAKCPVIYATVDATASAFFDIVTSVSKARLYNLRHLPTLDLKSGHIVLDVPGAVEATKLYWSDEMEEGRADFRTVISDLCPTANPTESRKSCFLSFSEAFRLLPPSGAEVRLALRGPGFEPPLFHIRLSPETWRAMAKLFPVPPFGDWKPTVGLSCLIVDLCHLLYSSDNAQTCMKFAPQLVSVLTECTNIVGERLPVPNALSRTSEQLVSWEGPSEHECKIWQFQHDIVSAVESVNTSGDILEEVIDNLIYGIREPERNWAILAVADFAIRHKFEHCIAKWSNDDFIWRVLNKPEQTWEYSTLSALLASKGEFGTCVVILENLAGRVEQRDLARVNISAIAAAFRLFIRARFSHDFRELFLRPMMRLVGNFNSEEHTQFRNVDLQAAFLEYFELSRYDPHWLQDEYHNFIDTQYGSVPEFWGHNTETTSVMKMSPQRRRMQVSRDNATKLGDYFSRLGDHRPGEDSEIPKLFGRSYRTRYLRSVDMLHTGSGRLVGSELLDARGWPIRQRALPQGISFPETAILPDVNEVAEAIHHLIGCPRHRHFRLLADIGRAVAADGLTGYEDLLERVSAGEFESDYASEAVLLDVLVWASQRGEGKHEPAFARMAPSKTKHAPPGSIEPAGYLSAAKRIAGRSSIISSINAGRLDDPGTAVNAQAEATLAGSFFSDTIVAVVTCHANLLTHLPACRESWVKDVQAMGVRVRFFVGAVEGAVSTTDELPSDLVVLPVGDSYEDLPDKVLSMYHWLQANEEFSFVLKIDDDCYLDATNFLTSLSYRRVHYYGRPLFALPTTFNRRWHQGRANRAVNQRAIDTSPLGSKYADGGGCYTLSREAVAALLAIAQTDLGLQLRAASFFEDKLVGDLLKIAGFELGSEGYSSAQKRVNRSNGIPVLQIDRSFYPSAVSGIAMAHLNGSEEMLPIHRSRESNLLLPPRLFPLDRDVSLDYLSNMLEVIGAGVDSSRLAHARIVCVSVIRNELKLLPHFLNHYRKLGVQYFLIVDNLSDDGSREYLCAQSDVAVFSAASDYSGSHYGVVWQRTLLDHFCIGRWVVVADADELLVTDGEQCLSLPEQCDALERSNFDAAIVVMVDMYPQGDLRNADFARSDLIAAAPCFDRKPVSKWPYNRGPFGNLESFVSSLRHRIIPLSAPHMFTSQKVALFKYNSLMSFSEGFHFGSGMRWSPQPLAFLHFKYSSDFVDKANKEVLRGQHFGGALEYRLYLKMAQEGSLDFWQSGVSQVFSWGDWRPLFTLLGDLKV</sequence>
<evidence type="ECO:0000256" key="7">
    <source>
        <dbReference type="ARBA" id="ARBA00023034"/>
    </source>
</evidence>
<name>A0AAE5BVX2_9RHOB</name>
<dbReference type="PANTHER" id="PTHR11214">
    <property type="entry name" value="BETA-1,3-N-ACETYLGLUCOSAMINYLTRANSFERASE"/>
    <property type="match status" value="1"/>
</dbReference>
<evidence type="ECO:0000256" key="6">
    <source>
        <dbReference type="ARBA" id="ARBA00022989"/>
    </source>
</evidence>
<evidence type="ECO:0000313" key="10">
    <source>
        <dbReference type="Proteomes" id="UP001193501"/>
    </source>
</evidence>
<gene>
    <name evidence="9" type="ORF">GV832_17680</name>
</gene>
<dbReference type="EMBL" id="JAABNR010000022">
    <property type="protein sequence ID" value="NBZ89421.1"/>
    <property type="molecule type" value="Genomic_DNA"/>
</dbReference>
<dbReference type="GO" id="GO:0006493">
    <property type="term" value="P:protein O-linked glycosylation"/>
    <property type="evidence" value="ECO:0007669"/>
    <property type="project" value="TreeGrafter"/>
</dbReference>
<evidence type="ECO:0000313" key="9">
    <source>
        <dbReference type="EMBL" id="NBZ89421.1"/>
    </source>
</evidence>
<keyword evidence="3" id="KW-0808">Transferase</keyword>
<evidence type="ECO:0000256" key="4">
    <source>
        <dbReference type="ARBA" id="ARBA00022692"/>
    </source>
</evidence>
<keyword evidence="6" id="KW-1133">Transmembrane helix</keyword>
<evidence type="ECO:0000256" key="2">
    <source>
        <dbReference type="ARBA" id="ARBA00022676"/>
    </source>
</evidence>
<dbReference type="Gene3D" id="3.90.550.50">
    <property type="match status" value="1"/>
</dbReference>
<accession>A0AAE5BVX2</accession>
<reference evidence="9" key="1">
    <citation type="submission" date="2020-01" db="EMBL/GenBank/DDBJ databases">
        <authorList>
            <person name="Chen W.-M."/>
        </authorList>
    </citation>
    <scope>NUCLEOTIDE SEQUENCE</scope>
    <source>
        <strain evidence="9">CYK-10</strain>
    </source>
</reference>
<protein>
    <recommendedName>
        <fullName evidence="11">Galactosyltransferase</fullName>
    </recommendedName>
</protein>
<evidence type="ECO:0000256" key="1">
    <source>
        <dbReference type="ARBA" id="ARBA00004323"/>
    </source>
</evidence>
<dbReference type="InterPro" id="IPR002659">
    <property type="entry name" value="Glyco_trans_31"/>
</dbReference>
<dbReference type="GO" id="GO:0016020">
    <property type="term" value="C:membrane"/>
    <property type="evidence" value="ECO:0007669"/>
    <property type="project" value="InterPro"/>
</dbReference>
<keyword evidence="5" id="KW-0735">Signal-anchor</keyword>
<keyword evidence="2" id="KW-0328">Glycosyltransferase</keyword>
<dbReference type="PANTHER" id="PTHR11214:SF3">
    <property type="entry name" value="BETA-1,3-GALACTOSYLTRANSFERASE 6"/>
    <property type="match status" value="1"/>
</dbReference>
<dbReference type="RefSeq" id="WP_168776219.1">
    <property type="nucleotide sequence ID" value="NZ_JAABNR010000022.1"/>
</dbReference>
<keyword evidence="8" id="KW-0472">Membrane</keyword>
<evidence type="ECO:0000256" key="5">
    <source>
        <dbReference type="ARBA" id="ARBA00022968"/>
    </source>
</evidence>
<dbReference type="Proteomes" id="UP001193501">
    <property type="component" value="Unassembled WGS sequence"/>
</dbReference>
<comment type="subcellular location">
    <subcellularLocation>
        <location evidence="1">Golgi apparatus membrane</location>
        <topology evidence="1">Single-pass type II membrane protein</topology>
    </subcellularLocation>
</comment>
<organism evidence="9 10">
    <name type="scientific">Stagnihabitans tardus</name>
    <dbReference type="NCBI Taxonomy" id="2699202"/>
    <lineage>
        <taxon>Bacteria</taxon>
        <taxon>Pseudomonadati</taxon>
        <taxon>Pseudomonadota</taxon>
        <taxon>Alphaproteobacteria</taxon>
        <taxon>Rhodobacterales</taxon>
        <taxon>Paracoccaceae</taxon>
        <taxon>Stagnihabitans</taxon>
    </lineage>
</organism>
<evidence type="ECO:0008006" key="11">
    <source>
        <dbReference type="Google" id="ProtNLM"/>
    </source>
</evidence>
<keyword evidence="4" id="KW-0812">Transmembrane</keyword>